<protein>
    <submittedName>
        <fullName evidence="2">Alpha/beta hydrolase</fullName>
    </submittedName>
    <submittedName>
        <fullName evidence="3">Arylesterase</fullName>
        <ecNumber evidence="3">3.1.1.2</ecNumber>
    </submittedName>
</protein>
<dbReference type="PRINTS" id="PR00111">
    <property type="entry name" value="ABHYDROLASE"/>
</dbReference>
<dbReference type="InterPro" id="IPR050228">
    <property type="entry name" value="Carboxylesterase_BioH"/>
</dbReference>
<sequence>MTWWVILAAIAAVVVWPFAVEAMRPRMTRARRELAPGQFTTLSQGMTHYRWLGPEGGPIAVCVHGLTTPSFVWGPVAEELAEMGYRVLTYDLYGRGFSDRAKGEQDSAFFIRQLDDLLEDQGVTGEITLIGYSMGGAIVAAFCAEQAGRVRQLVLLAPAGLGHDLGPVADMAVKYDFFGRWMMRGFYAKSLRRATEAERGMPSPISRMVDLQIAETRMKGFAPAVLSSLRGILDEDLEPAHRAIAEAGTPVLAIWGEVDDIIPLTCKDTLAEWNPQARQEVVPGAGHTLTYTEPDAVMAAMKTVL</sequence>
<reference evidence="3 5" key="2">
    <citation type="submission" date="2018-08" db="EMBL/GenBank/DDBJ databases">
        <title>Genetic Globetrotter - A new plasmid hitch-hiking vast phylogenetic and geographic distances.</title>
        <authorList>
            <person name="Vollmers J."/>
            <person name="Petersen J."/>
        </authorList>
    </citation>
    <scope>NUCLEOTIDE SEQUENCE [LARGE SCALE GENOMIC DNA]</scope>
    <source>
        <strain evidence="3 5">DSM 26383</strain>
    </source>
</reference>
<dbReference type="EC" id="3.1.1.2" evidence="3"/>
<dbReference type="PATRIC" id="fig|540747.5.peg.591"/>
<dbReference type="STRING" id="540747.SAMN04488031_102814"/>
<organism evidence="2 4">
    <name type="scientific">Roseovarius indicus</name>
    <dbReference type="NCBI Taxonomy" id="540747"/>
    <lineage>
        <taxon>Bacteria</taxon>
        <taxon>Pseudomonadati</taxon>
        <taxon>Pseudomonadota</taxon>
        <taxon>Alphaproteobacteria</taxon>
        <taxon>Rhodobacterales</taxon>
        <taxon>Roseobacteraceae</taxon>
        <taxon>Roseovarius</taxon>
    </lineage>
</organism>
<accession>A0A0T5PFC8</accession>
<name>A0A0T5PFC8_9RHOB</name>
<dbReference type="AlphaFoldDB" id="A0A0T5PFC8"/>
<evidence type="ECO:0000259" key="1">
    <source>
        <dbReference type="Pfam" id="PF00561"/>
    </source>
</evidence>
<dbReference type="OrthoDB" id="7267294at2"/>
<dbReference type="EMBL" id="CP031598">
    <property type="protein sequence ID" value="QEW28848.1"/>
    <property type="molecule type" value="Genomic_DNA"/>
</dbReference>
<dbReference type="GO" id="GO:0004064">
    <property type="term" value="F:arylesterase activity"/>
    <property type="evidence" value="ECO:0007669"/>
    <property type="project" value="UniProtKB-EC"/>
</dbReference>
<dbReference type="KEGG" id="rid:RIdsm_04688"/>
<reference evidence="2 4" key="1">
    <citation type="submission" date="2015-04" db="EMBL/GenBank/DDBJ databases">
        <title>The draft genome sequence of Roseovarius indicus B108T.</title>
        <authorList>
            <person name="Li G."/>
            <person name="Lai Q."/>
            <person name="Shao Z."/>
            <person name="Yan P."/>
        </authorList>
    </citation>
    <scope>NUCLEOTIDE SEQUENCE [LARGE SCALE GENOMIC DNA]</scope>
    <source>
        <strain evidence="2 4">B108</strain>
    </source>
</reference>
<keyword evidence="4" id="KW-1185">Reference proteome</keyword>
<gene>
    <name evidence="3" type="ORF">RIdsm_04688</name>
    <name evidence="2" type="ORF">XM52_02895</name>
</gene>
<evidence type="ECO:0000313" key="2">
    <source>
        <dbReference type="EMBL" id="KRS19793.1"/>
    </source>
</evidence>
<dbReference type="Proteomes" id="UP000325785">
    <property type="component" value="Chromosome"/>
</dbReference>
<dbReference type="EMBL" id="LAXI01000001">
    <property type="protein sequence ID" value="KRS19793.1"/>
    <property type="molecule type" value="Genomic_DNA"/>
</dbReference>
<dbReference type="Proteomes" id="UP000051401">
    <property type="component" value="Unassembled WGS sequence"/>
</dbReference>
<dbReference type="InterPro" id="IPR000073">
    <property type="entry name" value="AB_hydrolase_1"/>
</dbReference>
<dbReference type="Gene3D" id="3.40.50.1820">
    <property type="entry name" value="alpha/beta hydrolase"/>
    <property type="match status" value="1"/>
</dbReference>
<dbReference type="InterPro" id="IPR029058">
    <property type="entry name" value="AB_hydrolase_fold"/>
</dbReference>
<evidence type="ECO:0000313" key="4">
    <source>
        <dbReference type="Proteomes" id="UP000051401"/>
    </source>
</evidence>
<evidence type="ECO:0000313" key="3">
    <source>
        <dbReference type="EMBL" id="QEW28848.1"/>
    </source>
</evidence>
<dbReference type="PANTHER" id="PTHR43194">
    <property type="entry name" value="HYDROLASE ALPHA/BETA FOLD FAMILY"/>
    <property type="match status" value="1"/>
</dbReference>
<dbReference type="SUPFAM" id="SSF53474">
    <property type="entry name" value="alpha/beta-Hydrolases"/>
    <property type="match status" value="1"/>
</dbReference>
<feature type="domain" description="AB hydrolase-1" evidence="1">
    <location>
        <begin position="61"/>
        <end position="293"/>
    </location>
</feature>
<proteinExistence type="predicted"/>
<dbReference type="RefSeq" id="WP_057813051.1">
    <property type="nucleotide sequence ID" value="NZ_CP031598.1"/>
</dbReference>
<evidence type="ECO:0000313" key="5">
    <source>
        <dbReference type="Proteomes" id="UP000325785"/>
    </source>
</evidence>
<dbReference type="PANTHER" id="PTHR43194:SF2">
    <property type="entry name" value="PEROXISOMAL MEMBRANE PROTEIN LPX1"/>
    <property type="match status" value="1"/>
</dbReference>
<keyword evidence="2" id="KW-0378">Hydrolase</keyword>
<dbReference type="Pfam" id="PF00561">
    <property type="entry name" value="Abhydrolase_1"/>
    <property type="match status" value="1"/>
</dbReference>